<dbReference type="InterPro" id="IPR001789">
    <property type="entry name" value="Sig_transdc_resp-reg_receiver"/>
</dbReference>
<evidence type="ECO:0000256" key="3">
    <source>
        <dbReference type="ARBA" id="ARBA00023015"/>
    </source>
</evidence>
<evidence type="ECO:0000256" key="1">
    <source>
        <dbReference type="ARBA" id="ARBA00022553"/>
    </source>
</evidence>
<proteinExistence type="predicted"/>
<dbReference type="GO" id="GO:0005829">
    <property type="term" value="C:cytosol"/>
    <property type="evidence" value="ECO:0007669"/>
    <property type="project" value="TreeGrafter"/>
</dbReference>
<feature type="coiled-coil region" evidence="6">
    <location>
        <begin position="159"/>
        <end position="186"/>
    </location>
</feature>
<reference evidence="8" key="1">
    <citation type="journal article" date="2015" name="Proc. Natl. Acad. Sci. U.S.A.">
        <title>Networks of energetic and metabolic interactions define dynamics in microbial communities.</title>
        <authorList>
            <person name="Embree M."/>
            <person name="Liu J.K."/>
            <person name="Al-Bassam M.M."/>
            <person name="Zengler K."/>
        </authorList>
    </citation>
    <scope>NUCLEOTIDE SEQUENCE</scope>
</reference>
<dbReference type="AlphaFoldDB" id="A0A0W8G1W7"/>
<dbReference type="SMART" id="SM00448">
    <property type="entry name" value="REC"/>
    <property type="match status" value="1"/>
</dbReference>
<name>A0A0W8G1W7_9ZZZZ</name>
<keyword evidence="5" id="KW-0804">Transcription</keyword>
<dbReference type="FunFam" id="3.40.50.2300:FF:000001">
    <property type="entry name" value="DNA-binding response regulator PhoB"/>
    <property type="match status" value="1"/>
</dbReference>
<evidence type="ECO:0000256" key="2">
    <source>
        <dbReference type="ARBA" id="ARBA00023012"/>
    </source>
</evidence>
<sequence length="225" mass="25454">MSKICVIDDHPENVFILQDRLEKAGFEIITAYDGKSGLEKIREELPDLVLLDVMMPGVSGFDVCRSITKDDLTKHIPVILLTALTSTEDLEEGLQAGAFDYVKKPFNRAELLARIKSALRFSETNKFLIEIEKINTFAATVLTANHEIKQPLTLINLSITAIRRELSKEELNLESIEKRVKFIETATKEIIAVLEKLTSIKKPVFTEYINNLKMIDINTDMSKSL</sequence>
<evidence type="ECO:0000256" key="5">
    <source>
        <dbReference type="ARBA" id="ARBA00023163"/>
    </source>
</evidence>
<gene>
    <name evidence="8" type="ORF">ASZ90_003643</name>
</gene>
<dbReference type="Gene3D" id="1.10.287.130">
    <property type="match status" value="1"/>
</dbReference>
<dbReference type="PANTHER" id="PTHR48111">
    <property type="entry name" value="REGULATOR OF RPOS"/>
    <property type="match status" value="1"/>
</dbReference>
<dbReference type="InterPro" id="IPR011006">
    <property type="entry name" value="CheY-like_superfamily"/>
</dbReference>
<dbReference type="GO" id="GO:0032993">
    <property type="term" value="C:protein-DNA complex"/>
    <property type="evidence" value="ECO:0007669"/>
    <property type="project" value="TreeGrafter"/>
</dbReference>
<keyword evidence="2" id="KW-0902">Two-component regulatory system</keyword>
<comment type="caution">
    <text evidence="8">The sequence shown here is derived from an EMBL/GenBank/DDBJ whole genome shotgun (WGS) entry which is preliminary data.</text>
</comment>
<keyword evidence="1" id="KW-0597">Phosphoprotein</keyword>
<dbReference type="Gene3D" id="3.40.50.2300">
    <property type="match status" value="1"/>
</dbReference>
<feature type="domain" description="Response regulatory" evidence="7">
    <location>
        <begin position="3"/>
        <end position="119"/>
    </location>
</feature>
<evidence type="ECO:0000313" key="8">
    <source>
        <dbReference type="EMBL" id="KUG26515.1"/>
    </source>
</evidence>
<dbReference type="GO" id="GO:0006355">
    <property type="term" value="P:regulation of DNA-templated transcription"/>
    <property type="evidence" value="ECO:0007669"/>
    <property type="project" value="TreeGrafter"/>
</dbReference>
<organism evidence="8">
    <name type="scientific">hydrocarbon metagenome</name>
    <dbReference type="NCBI Taxonomy" id="938273"/>
    <lineage>
        <taxon>unclassified sequences</taxon>
        <taxon>metagenomes</taxon>
        <taxon>ecological metagenomes</taxon>
    </lineage>
</organism>
<evidence type="ECO:0000259" key="7">
    <source>
        <dbReference type="PROSITE" id="PS50110"/>
    </source>
</evidence>
<dbReference type="PROSITE" id="PS50110">
    <property type="entry name" value="RESPONSE_REGULATORY"/>
    <property type="match status" value="1"/>
</dbReference>
<dbReference type="EMBL" id="LNQE01000449">
    <property type="protein sequence ID" value="KUG26515.1"/>
    <property type="molecule type" value="Genomic_DNA"/>
</dbReference>
<evidence type="ECO:0000256" key="6">
    <source>
        <dbReference type="SAM" id="Coils"/>
    </source>
</evidence>
<dbReference type="InterPro" id="IPR039420">
    <property type="entry name" value="WalR-like"/>
</dbReference>
<dbReference type="Pfam" id="PF00072">
    <property type="entry name" value="Response_reg"/>
    <property type="match status" value="1"/>
</dbReference>
<keyword evidence="4" id="KW-0238">DNA-binding</keyword>
<dbReference type="GO" id="GO:0000976">
    <property type="term" value="F:transcription cis-regulatory region binding"/>
    <property type="evidence" value="ECO:0007669"/>
    <property type="project" value="TreeGrafter"/>
</dbReference>
<protein>
    <submittedName>
        <fullName evidence="8">Two-component response regulator</fullName>
    </submittedName>
</protein>
<evidence type="ECO:0000256" key="4">
    <source>
        <dbReference type="ARBA" id="ARBA00023125"/>
    </source>
</evidence>
<dbReference type="SUPFAM" id="SSF52172">
    <property type="entry name" value="CheY-like"/>
    <property type="match status" value="1"/>
</dbReference>
<accession>A0A0W8G1W7</accession>
<keyword evidence="6" id="KW-0175">Coiled coil</keyword>
<dbReference type="PANTHER" id="PTHR48111:SF1">
    <property type="entry name" value="TWO-COMPONENT RESPONSE REGULATOR ORR33"/>
    <property type="match status" value="1"/>
</dbReference>
<keyword evidence="3" id="KW-0805">Transcription regulation</keyword>
<dbReference type="GO" id="GO:0000156">
    <property type="term" value="F:phosphorelay response regulator activity"/>
    <property type="evidence" value="ECO:0007669"/>
    <property type="project" value="TreeGrafter"/>
</dbReference>